<dbReference type="InterPro" id="IPR003593">
    <property type="entry name" value="AAA+_ATPase"/>
</dbReference>
<keyword evidence="3" id="KW-0175">Coiled coil</keyword>
<dbReference type="NCBIfam" id="NF000355">
    <property type="entry name" value="ribo_prot_ABC_F"/>
    <property type="match status" value="1"/>
</dbReference>
<evidence type="ECO:0000259" key="4">
    <source>
        <dbReference type="PROSITE" id="PS50893"/>
    </source>
</evidence>
<feature type="coiled-coil region" evidence="3">
    <location>
        <begin position="246"/>
        <end position="319"/>
    </location>
</feature>
<organism evidence="5 6">
    <name type="scientific">Planifilum fimeticola</name>
    <dbReference type="NCBI Taxonomy" id="201975"/>
    <lineage>
        <taxon>Bacteria</taxon>
        <taxon>Bacillati</taxon>
        <taxon>Bacillota</taxon>
        <taxon>Bacilli</taxon>
        <taxon>Bacillales</taxon>
        <taxon>Thermoactinomycetaceae</taxon>
        <taxon>Planifilum</taxon>
    </lineage>
</organism>
<dbReference type="Proteomes" id="UP000237797">
    <property type="component" value="Unassembled WGS sequence"/>
</dbReference>
<dbReference type="PROSITE" id="PS50893">
    <property type="entry name" value="ABC_TRANSPORTER_2"/>
    <property type="match status" value="2"/>
</dbReference>
<dbReference type="SMART" id="SM00382">
    <property type="entry name" value="AAA"/>
    <property type="match status" value="2"/>
</dbReference>
<keyword evidence="6" id="KW-1185">Reference proteome</keyword>
<evidence type="ECO:0000256" key="1">
    <source>
        <dbReference type="ARBA" id="ARBA00022741"/>
    </source>
</evidence>
<dbReference type="GO" id="GO:0005524">
    <property type="term" value="F:ATP binding"/>
    <property type="evidence" value="ECO:0007669"/>
    <property type="project" value="UniProtKB-KW"/>
</dbReference>
<dbReference type="PANTHER" id="PTHR42855:SF2">
    <property type="entry name" value="DRUG RESISTANCE ABC TRANSPORTER,ATP-BINDING PROTEIN"/>
    <property type="match status" value="1"/>
</dbReference>
<reference evidence="5 6" key="1">
    <citation type="submission" date="2018-03" db="EMBL/GenBank/DDBJ databases">
        <title>Genomic Encyclopedia of Archaeal and Bacterial Type Strains, Phase II (KMG-II): from individual species to whole genera.</title>
        <authorList>
            <person name="Goeker M."/>
        </authorList>
    </citation>
    <scope>NUCLEOTIDE SEQUENCE [LARGE SCALE GENOMIC DNA]</scope>
    <source>
        <strain evidence="5 6">DSM 44946</strain>
    </source>
</reference>
<keyword evidence="2" id="KW-0067">ATP-binding</keyword>
<dbReference type="InterPro" id="IPR032781">
    <property type="entry name" value="ABC_tran_Xtn"/>
</dbReference>
<dbReference type="Gene3D" id="3.40.50.300">
    <property type="entry name" value="P-loop containing nucleotide triphosphate hydrolases"/>
    <property type="match status" value="2"/>
</dbReference>
<comment type="caution">
    <text evidence="5">The sequence shown here is derived from an EMBL/GenBank/DDBJ whole genome shotgun (WGS) entry which is preliminary data.</text>
</comment>
<dbReference type="InterPro" id="IPR051309">
    <property type="entry name" value="ABCF_ATPase"/>
</dbReference>
<dbReference type="RefSeq" id="WP_106344187.1">
    <property type="nucleotide sequence ID" value="NZ_PVNE01000004.1"/>
</dbReference>
<proteinExistence type="predicted"/>
<dbReference type="InterPro" id="IPR017871">
    <property type="entry name" value="ABC_transporter-like_CS"/>
</dbReference>
<dbReference type="EMBL" id="PVNE01000004">
    <property type="protein sequence ID" value="PRX41794.1"/>
    <property type="molecule type" value="Genomic_DNA"/>
</dbReference>
<dbReference type="GO" id="GO:0016887">
    <property type="term" value="F:ATP hydrolysis activity"/>
    <property type="evidence" value="ECO:0007669"/>
    <property type="project" value="InterPro"/>
</dbReference>
<accession>A0A2T0LHF2</accession>
<dbReference type="AlphaFoldDB" id="A0A2T0LHF2"/>
<gene>
    <name evidence="5" type="ORF">CLV97_10434</name>
</gene>
<dbReference type="InterPro" id="IPR027417">
    <property type="entry name" value="P-loop_NTPase"/>
</dbReference>
<sequence>MVVLKAENLKKEWNGKRVFENVHLEVEQGERVALIGQNGAGKTTLLGCLTGRIPPDGGTIFRRWPAERWELVEQHLTVPEDWSVRDFVESGSTELHRLKRERVRLEQWMADGGGERMQEHVVRYGSVLERFQLLGGYEWELEVEAQLTRFRLSGEALYSRLSGGQKTRAQLARALMGDPPLLLLDEPTNHLDVETADWLGEWIRSYRGTVLFVSHDREWIDRLADKTVELTPKGTRTYRGGYTDFRRERERERKEQEALYKKQQQQKRKLEEAIRRYREWYAKAHTTAGERNPFLKKRAEKNRTRFQAKERALERLEQEKVERPKEDPRVQVRFEEGTFEARHLIRLEGADVGYGEETVLKNITFTLSRGDRMVVVGPNGSGKTTLLKLLAGKLDPRTGTVIRHPALRVGYFAQELENLKEDETILESLLRLPGMTQGEARNILAAFLFRKEEVHRKIGSLSMGERCRVAFVNLYFSEANLMVLDEPTNYLDIPTRERIEEALLQYPGAMVLVSHDRTLLKKVSNRVAHLRNGRVEIYPGGYGEYLTRLKDRARSADPETERRIRSLELELSRLMAEEEPETEEDKGILYDRIREVKVELMRLKALKEAEHSSHG</sequence>
<dbReference type="InterPro" id="IPR003439">
    <property type="entry name" value="ABC_transporter-like_ATP-bd"/>
</dbReference>
<feature type="domain" description="ABC transporter" evidence="4">
    <location>
        <begin position="4"/>
        <end position="258"/>
    </location>
</feature>
<evidence type="ECO:0000313" key="5">
    <source>
        <dbReference type="EMBL" id="PRX41794.1"/>
    </source>
</evidence>
<keyword evidence="1" id="KW-0547">Nucleotide-binding</keyword>
<dbReference type="PROSITE" id="PS00211">
    <property type="entry name" value="ABC_TRANSPORTER_1"/>
    <property type="match status" value="1"/>
</dbReference>
<dbReference type="Pfam" id="PF12848">
    <property type="entry name" value="ABC_tran_Xtn"/>
    <property type="match status" value="1"/>
</dbReference>
<dbReference type="Pfam" id="PF00005">
    <property type="entry name" value="ABC_tran"/>
    <property type="match status" value="2"/>
</dbReference>
<dbReference type="CDD" id="cd03221">
    <property type="entry name" value="ABCF_EF-3"/>
    <property type="match status" value="2"/>
</dbReference>
<dbReference type="SUPFAM" id="SSF52540">
    <property type="entry name" value="P-loop containing nucleoside triphosphate hydrolases"/>
    <property type="match status" value="2"/>
</dbReference>
<evidence type="ECO:0000256" key="3">
    <source>
        <dbReference type="SAM" id="Coils"/>
    </source>
</evidence>
<protein>
    <submittedName>
        <fullName evidence="5">ATPase subunit of ABC transporter with duplicated ATPase domains</fullName>
    </submittedName>
</protein>
<feature type="domain" description="ABC transporter" evidence="4">
    <location>
        <begin position="345"/>
        <end position="557"/>
    </location>
</feature>
<dbReference type="PANTHER" id="PTHR42855">
    <property type="entry name" value="ABC TRANSPORTER ATP-BINDING SUBUNIT"/>
    <property type="match status" value="1"/>
</dbReference>
<evidence type="ECO:0000313" key="6">
    <source>
        <dbReference type="Proteomes" id="UP000237797"/>
    </source>
</evidence>
<evidence type="ECO:0000256" key="2">
    <source>
        <dbReference type="ARBA" id="ARBA00022840"/>
    </source>
</evidence>
<dbReference type="FunFam" id="3.40.50.300:FF:000011">
    <property type="entry name" value="Putative ABC transporter ATP-binding component"/>
    <property type="match status" value="1"/>
</dbReference>
<dbReference type="OrthoDB" id="9762369at2"/>
<name>A0A2T0LHF2_9BACL</name>